<sequence length="96" mass="10704">MRSHIYRGFEINCAVAKAETGKPSARWHCTLTIRALDQPEPLHYEIELNAWTPAGARSLCIQYAKQHVDESTGPEHYPGQAAHPSCSPLRKKGGQH</sequence>
<keyword evidence="3" id="KW-1185">Reference proteome</keyword>
<evidence type="ECO:0000313" key="2">
    <source>
        <dbReference type="EMBL" id="MYN08946.1"/>
    </source>
</evidence>
<accession>A0A7X4HCX5</accession>
<proteinExistence type="predicted"/>
<dbReference type="Proteomes" id="UP000450676">
    <property type="component" value="Unassembled WGS sequence"/>
</dbReference>
<comment type="caution">
    <text evidence="2">The sequence shown here is derived from an EMBL/GenBank/DDBJ whole genome shotgun (WGS) entry which is preliminary data.</text>
</comment>
<reference evidence="2 3" key="1">
    <citation type="submission" date="2019-12" db="EMBL/GenBank/DDBJ databases">
        <title>Novel species isolated from a subtropical stream in China.</title>
        <authorList>
            <person name="Lu H."/>
        </authorList>
    </citation>
    <scope>NUCLEOTIDE SEQUENCE [LARGE SCALE GENOMIC DNA]</scope>
    <source>
        <strain evidence="2 3">FT127W</strain>
    </source>
</reference>
<feature type="region of interest" description="Disordered" evidence="1">
    <location>
        <begin position="70"/>
        <end position="96"/>
    </location>
</feature>
<protein>
    <submittedName>
        <fullName evidence="2">Uncharacterized protein</fullName>
    </submittedName>
</protein>
<organism evidence="2 3">
    <name type="scientific">Pseudoduganella aquatica</name>
    <dbReference type="NCBI Taxonomy" id="2660641"/>
    <lineage>
        <taxon>Bacteria</taxon>
        <taxon>Pseudomonadati</taxon>
        <taxon>Pseudomonadota</taxon>
        <taxon>Betaproteobacteria</taxon>
        <taxon>Burkholderiales</taxon>
        <taxon>Oxalobacteraceae</taxon>
        <taxon>Telluria group</taxon>
        <taxon>Pseudoduganella</taxon>
    </lineage>
</organism>
<dbReference type="RefSeq" id="WP_161073260.1">
    <property type="nucleotide sequence ID" value="NZ_CP086370.1"/>
</dbReference>
<dbReference type="AlphaFoldDB" id="A0A7X4HCX5"/>
<name>A0A7X4HCX5_9BURK</name>
<evidence type="ECO:0000313" key="3">
    <source>
        <dbReference type="Proteomes" id="UP000450676"/>
    </source>
</evidence>
<gene>
    <name evidence="2" type="ORF">GTP77_16580</name>
</gene>
<dbReference type="EMBL" id="WWCU01000018">
    <property type="protein sequence ID" value="MYN08946.1"/>
    <property type="molecule type" value="Genomic_DNA"/>
</dbReference>
<evidence type="ECO:0000256" key="1">
    <source>
        <dbReference type="SAM" id="MobiDB-lite"/>
    </source>
</evidence>